<dbReference type="RefSeq" id="WP_005595424.1">
    <property type="nucleotide sequence ID" value="NZ_AFWE01000114.1"/>
</dbReference>
<sequence>MPIINRSTAQEKSIHELFELLKTDSSNEIREIAIDELLKRGYTLDDISLIAHSDAQ</sequence>
<dbReference type="AlphaFoldDB" id="F9RNQ6"/>
<proteinExistence type="predicted"/>
<comment type="caution">
    <text evidence="1">The sequence shown here is derived from an EMBL/GenBank/DDBJ whole genome shotgun (WGS) entry which is preliminary data.</text>
</comment>
<evidence type="ECO:0000313" key="1">
    <source>
        <dbReference type="EMBL" id="EGU36852.1"/>
    </source>
</evidence>
<evidence type="ECO:0008006" key="3">
    <source>
        <dbReference type="Google" id="ProtNLM"/>
    </source>
</evidence>
<accession>F9RNQ6</accession>
<protein>
    <recommendedName>
        <fullName evidence="3">Regulatory protein RecX</fullName>
    </recommendedName>
</protein>
<dbReference type="Proteomes" id="UP000004349">
    <property type="component" value="Unassembled WGS sequence"/>
</dbReference>
<name>F9RNQ6_9VIBR</name>
<evidence type="ECO:0000313" key="2">
    <source>
        <dbReference type="Proteomes" id="UP000004349"/>
    </source>
</evidence>
<reference evidence="1 2" key="1">
    <citation type="journal article" date="2012" name="Int. J. Syst. Evol. Microbiol.">
        <title>Vibrio caribbeanicus sp. nov., isolated from the marine sponge Scleritoderma cyanea.</title>
        <authorList>
            <person name="Hoffmann M."/>
            <person name="Monday S.R."/>
            <person name="Allard M.W."/>
            <person name="Strain E.A."/>
            <person name="Whittaker P."/>
            <person name="Naum M."/>
            <person name="McCarthy P.J."/>
            <person name="Lopez J.V."/>
            <person name="Fischer M."/>
            <person name="Brown E.W."/>
        </authorList>
    </citation>
    <scope>NUCLEOTIDE SEQUENCE [LARGE SCALE GENOMIC DNA]</scope>
    <source>
        <strain evidence="1 2">LMG 19158</strain>
    </source>
</reference>
<gene>
    <name evidence="1" type="ORF">VIS19158_13912</name>
</gene>
<dbReference type="EMBL" id="AFWE01000114">
    <property type="protein sequence ID" value="EGU36852.1"/>
    <property type="molecule type" value="Genomic_DNA"/>
</dbReference>
<organism evidence="1 2">
    <name type="scientific">Vibrio scophthalmi LMG 19158</name>
    <dbReference type="NCBI Taxonomy" id="870967"/>
    <lineage>
        <taxon>Bacteria</taxon>
        <taxon>Pseudomonadati</taxon>
        <taxon>Pseudomonadota</taxon>
        <taxon>Gammaproteobacteria</taxon>
        <taxon>Vibrionales</taxon>
        <taxon>Vibrionaceae</taxon>
        <taxon>Vibrio</taxon>
    </lineage>
</organism>